<name>A0A644TFX6_9ZZZZ</name>
<sequence length="32" mass="3824">MHENLSKRKIKKGRVFNRQEADADFDSVYEVI</sequence>
<gene>
    <name evidence="1" type="ORF">SDC9_11408</name>
</gene>
<comment type="caution">
    <text evidence="1">The sequence shown here is derived from an EMBL/GenBank/DDBJ whole genome shotgun (WGS) entry which is preliminary data.</text>
</comment>
<proteinExistence type="predicted"/>
<dbReference type="AlphaFoldDB" id="A0A644TFX6"/>
<reference evidence="1" key="1">
    <citation type="submission" date="2019-08" db="EMBL/GenBank/DDBJ databases">
        <authorList>
            <person name="Kucharzyk K."/>
            <person name="Murdoch R.W."/>
            <person name="Higgins S."/>
            <person name="Loffler F."/>
        </authorList>
    </citation>
    <scope>NUCLEOTIDE SEQUENCE</scope>
</reference>
<protein>
    <submittedName>
        <fullName evidence="1">Uncharacterized protein</fullName>
    </submittedName>
</protein>
<evidence type="ECO:0000313" key="1">
    <source>
        <dbReference type="EMBL" id="MPL65744.1"/>
    </source>
</evidence>
<organism evidence="1">
    <name type="scientific">bioreactor metagenome</name>
    <dbReference type="NCBI Taxonomy" id="1076179"/>
    <lineage>
        <taxon>unclassified sequences</taxon>
        <taxon>metagenomes</taxon>
        <taxon>ecological metagenomes</taxon>
    </lineage>
</organism>
<dbReference type="EMBL" id="VSSQ01000029">
    <property type="protein sequence ID" value="MPL65744.1"/>
    <property type="molecule type" value="Genomic_DNA"/>
</dbReference>
<accession>A0A644TFX6</accession>